<accession>A0ABT5MKB5</accession>
<dbReference type="PRINTS" id="PR00033">
    <property type="entry name" value="HTHASNC"/>
</dbReference>
<dbReference type="InterPro" id="IPR019888">
    <property type="entry name" value="Tscrpt_reg_AsnC-like"/>
</dbReference>
<dbReference type="InterPro" id="IPR000485">
    <property type="entry name" value="AsnC-type_HTH_dom"/>
</dbReference>
<evidence type="ECO:0000256" key="4">
    <source>
        <dbReference type="ARBA" id="ARBA00023163"/>
    </source>
</evidence>
<evidence type="ECO:0000313" key="7">
    <source>
        <dbReference type="Proteomes" id="UP001528672"/>
    </source>
</evidence>
<dbReference type="Pfam" id="PF01037">
    <property type="entry name" value="AsnC_trans_reg"/>
    <property type="match status" value="1"/>
</dbReference>
<reference evidence="6 7" key="1">
    <citation type="submission" date="2023-02" db="EMBL/GenBank/DDBJ databases">
        <title>Bacterial whole genome sequence for Curvibacter sp. HBC28.</title>
        <authorList>
            <person name="Le V."/>
            <person name="Ko S.-R."/>
            <person name="Ahn C.-Y."/>
            <person name="Oh H.-M."/>
        </authorList>
    </citation>
    <scope>NUCLEOTIDE SEQUENCE [LARGE SCALE GENOMIC DNA]</scope>
    <source>
        <strain evidence="6 7">HBC28</strain>
    </source>
</reference>
<feature type="domain" description="HTH asnC-type" evidence="5">
    <location>
        <begin position="8"/>
        <end position="69"/>
    </location>
</feature>
<dbReference type="SUPFAM" id="SSF46785">
    <property type="entry name" value="Winged helix' DNA-binding domain"/>
    <property type="match status" value="1"/>
</dbReference>
<name>A0ABT5MKB5_9BURK</name>
<dbReference type="Proteomes" id="UP001528672">
    <property type="component" value="Unassembled WGS sequence"/>
</dbReference>
<dbReference type="PANTHER" id="PTHR30154">
    <property type="entry name" value="LEUCINE-RESPONSIVE REGULATORY PROTEIN"/>
    <property type="match status" value="1"/>
</dbReference>
<evidence type="ECO:0000256" key="1">
    <source>
        <dbReference type="ARBA" id="ARBA00023015"/>
    </source>
</evidence>
<dbReference type="InterPro" id="IPR036388">
    <property type="entry name" value="WH-like_DNA-bd_sf"/>
</dbReference>
<dbReference type="Gene3D" id="1.10.10.10">
    <property type="entry name" value="Winged helix-like DNA-binding domain superfamily/Winged helix DNA-binding domain"/>
    <property type="match status" value="1"/>
</dbReference>
<keyword evidence="2" id="KW-0238">DNA-binding</keyword>
<dbReference type="InterPro" id="IPR019887">
    <property type="entry name" value="Tscrpt_reg_AsnC/Lrp_C"/>
</dbReference>
<dbReference type="SMART" id="SM00344">
    <property type="entry name" value="HTH_ASNC"/>
    <property type="match status" value="1"/>
</dbReference>
<dbReference type="CDD" id="cd00090">
    <property type="entry name" value="HTH_ARSR"/>
    <property type="match status" value="1"/>
</dbReference>
<evidence type="ECO:0000259" key="5">
    <source>
        <dbReference type="PROSITE" id="PS50956"/>
    </source>
</evidence>
<organism evidence="6 7">
    <name type="scientific">Curvibacter microcysteis</name>
    <dbReference type="NCBI Taxonomy" id="3026419"/>
    <lineage>
        <taxon>Bacteria</taxon>
        <taxon>Pseudomonadati</taxon>
        <taxon>Pseudomonadota</taxon>
        <taxon>Betaproteobacteria</taxon>
        <taxon>Burkholderiales</taxon>
        <taxon>Comamonadaceae</taxon>
        <taxon>Curvibacter</taxon>
    </lineage>
</organism>
<evidence type="ECO:0000313" key="6">
    <source>
        <dbReference type="EMBL" id="MDD0817031.1"/>
    </source>
</evidence>
<protein>
    <submittedName>
        <fullName evidence="6">Lrp/AsnC ligand binding domain-containing protein</fullName>
    </submittedName>
</protein>
<sequence length="158" mass="17826">MNSPLPELDRIDLKILQALQQDGRLSNLKLAESVSLSPTAVLARVQRLTREGYILGYEARLNPLKLGAAMMVFVEVLLDRTTPNVFDEFQAAVQVRPEIMECHMVAGGFDYLLKTRMADMASYRAFAGTVLWQLPGVRETRTYAVMEEVKNSTHLRLL</sequence>
<dbReference type="SUPFAM" id="SSF54909">
    <property type="entry name" value="Dimeric alpha+beta barrel"/>
    <property type="match status" value="1"/>
</dbReference>
<keyword evidence="7" id="KW-1185">Reference proteome</keyword>
<gene>
    <name evidence="6" type="ORF">PSQ39_20530</name>
</gene>
<keyword evidence="1" id="KW-0805">Transcription regulation</keyword>
<keyword evidence="4" id="KW-0804">Transcription</keyword>
<dbReference type="Gene3D" id="3.30.70.920">
    <property type="match status" value="1"/>
</dbReference>
<dbReference type="RefSeq" id="WP_273929369.1">
    <property type="nucleotide sequence ID" value="NZ_JAQSIN010000006.1"/>
</dbReference>
<dbReference type="InterPro" id="IPR036390">
    <property type="entry name" value="WH_DNA-bd_sf"/>
</dbReference>
<evidence type="ECO:0000256" key="3">
    <source>
        <dbReference type="ARBA" id="ARBA00023159"/>
    </source>
</evidence>
<evidence type="ECO:0000256" key="2">
    <source>
        <dbReference type="ARBA" id="ARBA00023125"/>
    </source>
</evidence>
<dbReference type="PANTHER" id="PTHR30154:SF0">
    <property type="entry name" value="LEUCINE-RESPONSIVE REGULATORY PROTEIN"/>
    <property type="match status" value="1"/>
</dbReference>
<dbReference type="InterPro" id="IPR011008">
    <property type="entry name" value="Dimeric_a/b-barrel"/>
</dbReference>
<dbReference type="PROSITE" id="PS50956">
    <property type="entry name" value="HTH_ASNC_2"/>
    <property type="match status" value="1"/>
</dbReference>
<comment type="caution">
    <text evidence="6">The sequence shown here is derived from an EMBL/GenBank/DDBJ whole genome shotgun (WGS) entry which is preliminary data.</text>
</comment>
<dbReference type="Pfam" id="PF13412">
    <property type="entry name" value="HTH_24"/>
    <property type="match status" value="1"/>
</dbReference>
<proteinExistence type="predicted"/>
<dbReference type="InterPro" id="IPR011991">
    <property type="entry name" value="ArsR-like_HTH"/>
</dbReference>
<keyword evidence="3" id="KW-0010">Activator</keyword>
<dbReference type="EMBL" id="JAQSIO010000013">
    <property type="protein sequence ID" value="MDD0817031.1"/>
    <property type="molecule type" value="Genomic_DNA"/>
</dbReference>